<name>A0A2I1BXN0_ASPN1</name>
<reference evidence="4" key="1">
    <citation type="journal article" date="2018" name="Proc. Natl. Acad. Sci. U.S.A.">
        <title>Linking secondary metabolites to gene clusters through genome sequencing of six diverse Aspergillus species.</title>
        <authorList>
            <person name="Kaerboelling I."/>
            <person name="Vesth T.C."/>
            <person name="Frisvad J.C."/>
            <person name="Nybo J.L."/>
            <person name="Theobald S."/>
            <person name="Kuo A."/>
            <person name="Bowyer P."/>
            <person name="Matsuda Y."/>
            <person name="Mondo S."/>
            <person name="Lyhne E.K."/>
            <person name="Kogle M.E."/>
            <person name="Clum A."/>
            <person name="Lipzen A."/>
            <person name="Salamov A."/>
            <person name="Ngan C.Y."/>
            <person name="Daum C."/>
            <person name="Chiniquy J."/>
            <person name="Barry K."/>
            <person name="LaButti K."/>
            <person name="Haridas S."/>
            <person name="Simmons B.A."/>
            <person name="Magnuson J.K."/>
            <person name="Mortensen U.H."/>
            <person name="Larsen T.O."/>
            <person name="Grigoriev I.V."/>
            <person name="Baker S.E."/>
            <person name="Andersen M.R."/>
        </authorList>
    </citation>
    <scope>NUCLEOTIDE SEQUENCE [LARGE SCALE GENOMIC DNA]</scope>
    <source>
        <strain evidence="4">IBT 16806</strain>
    </source>
</reference>
<evidence type="ECO:0000313" key="4">
    <source>
        <dbReference type="Proteomes" id="UP000234474"/>
    </source>
</evidence>
<sequence length="506" mass="58520">MDDQLPQDQKARLHEVADLMLEIYQTLAQMRYLDPAGIEPGPHNIDHLRPLYEKLKIDPAIIYLYSILPYVNRHVAGNEDFFHGGAFTDFRREEDVMQGRDPFYGCPVGDDYEDENGPYMRPWVTPLSQLGNHQSVIIYEARRHRIWIIDQELWKTTDPALADGPVIHSDDSDKEEKEQNKKSKNRNSFESIPSRRAGDVLRDIIRWYRSLDELPGDENCAGEWSRHDIPLKELYREYGWPHNFDGDGFQVAQARAHCAAIAKSTAEHPLRSLERFKTWEKHAEGRISVYQAKLAAAKSTDEKWAARFKLWREELWSARNNEYFTKAEQEAERLCPGGVCQRKEDLPLWELEKLRQEYKGKREKVETYQNSANESADTDPDRARYHQIGLQQAKREAAIYQKAYEAALADAERLCPGRTFQSATGIASLGRTDTVASIRDWKASMSMMERELEALRDWALQLPGEAVQAKKLVEDEVESHERAIKYGKEMIQRDEASLAEHGNQDL</sequence>
<dbReference type="GeneID" id="36531651"/>
<feature type="compositionally biased region" description="Basic and acidic residues" evidence="2">
    <location>
        <begin position="168"/>
        <end position="181"/>
    </location>
</feature>
<protein>
    <submittedName>
        <fullName evidence="3">Uncharacterized protein</fullName>
    </submittedName>
</protein>
<keyword evidence="1" id="KW-0175">Coiled coil</keyword>
<dbReference type="OrthoDB" id="5327951at2759"/>
<proteinExistence type="predicted"/>
<comment type="caution">
    <text evidence="3">The sequence shown here is derived from an EMBL/GenBank/DDBJ whole genome shotgun (WGS) entry which is preliminary data.</text>
</comment>
<dbReference type="OMA" id="SARNNEY"/>
<feature type="coiled-coil region" evidence="1">
    <location>
        <begin position="351"/>
        <end position="410"/>
    </location>
</feature>
<dbReference type="Proteomes" id="UP000234474">
    <property type="component" value="Unassembled WGS sequence"/>
</dbReference>
<dbReference type="STRING" id="1392255.A0A2I1BXN0"/>
<dbReference type="EMBL" id="MSZS01000008">
    <property type="protein sequence ID" value="PKX90145.1"/>
    <property type="molecule type" value="Genomic_DNA"/>
</dbReference>
<gene>
    <name evidence="3" type="ORF">P174DRAFT_412878</name>
</gene>
<accession>A0A2I1BXN0</accession>
<dbReference type="VEuPathDB" id="FungiDB:P174DRAFT_412878"/>
<dbReference type="RefSeq" id="XP_024678740.1">
    <property type="nucleotide sequence ID" value="XM_024824326.1"/>
</dbReference>
<evidence type="ECO:0000313" key="3">
    <source>
        <dbReference type="EMBL" id="PKX90145.1"/>
    </source>
</evidence>
<evidence type="ECO:0000256" key="2">
    <source>
        <dbReference type="SAM" id="MobiDB-lite"/>
    </source>
</evidence>
<organism evidence="3 4">
    <name type="scientific">Aspergillus novofumigatus (strain IBT 16806)</name>
    <dbReference type="NCBI Taxonomy" id="1392255"/>
    <lineage>
        <taxon>Eukaryota</taxon>
        <taxon>Fungi</taxon>
        <taxon>Dikarya</taxon>
        <taxon>Ascomycota</taxon>
        <taxon>Pezizomycotina</taxon>
        <taxon>Eurotiomycetes</taxon>
        <taxon>Eurotiomycetidae</taxon>
        <taxon>Eurotiales</taxon>
        <taxon>Aspergillaceae</taxon>
        <taxon>Aspergillus</taxon>
        <taxon>Aspergillus subgen. Fumigati</taxon>
    </lineage>
</organism>
<dbReference type="AlphaFoldDB" id="A0A2I1BXN0"/>
<feature type="region of interest" description="Disordered" evidence="2">
    <location>
        <begin position="160"/>
        <end position="191"/>
    </location>
</feature>
<evidence type="ECO:0000256" key="1">
    <source>
        <dbReference type="SAM" id="Coils"/>
    </source>
</evidence>
<keyword evidence="4" id="KW-1185">Reference proteome</keyword>